<dbReference type="SUPFAM" id="SSF74650">
    <property type="entry name" value="Galactose mutarotase-like"/>
    <property type="match status" value="1"/>
</dbReference>
<dbReference type="PANTHER" id="PTHR46017">
    <property type="entry name" value="ALPHA-MANNOSIDASE 2C1"/>
    <property type="match status" value="1"/>
</dbReference>
<dbReference type="Proteomes" id="UP000050509">
    <property type="component" value="Unassembled WGS sequence"/>
</dbReference>
<evidence type="ECO:0000313" key="2">
    <source>
        <dbReference type="EMBL" id="KPV49709.1"/>
    </source>
</evidence>
<name>A0A0N8PRE6_9CHLR</name>
<feature type="domain" description="Glycosyl hydrolases family 38 C-terminal" evidence="1">
    <location>
        <begin position="32"/>
        <end position="104"/>
    </location>
</feature>
<gene>
    <name evidence="2" type="ORF">SE17_31070</name>
</gene>
<proteinExistence type="predicted"/>
<comment type="caution">
    <text evidence="2">The sequence shown here is derived from an EMBL/GenBank/DDBJ whole genome shotgun (WGS) entry which is preliminary data.</text>
</comment>
<evidence type="ECO:0000259" key="1">
    <source>
        <dbReference type="Pfam" id="PF17677"/>
    </source>
</evidence>
<protein>
    <recommendedName>
        <fullName evidence="1">Glycosyl hydrolases family 38 C-terminal domain-containing protein</fullName>
    </recommendedName>
</protein>
<dbReference type="GO" id="GO:0030246">
    <property type="term" value="F:carbohydrate binding"/>
    <property type="evidence" value="ECO:0007669"/>
    <property type="project" value="InterPro"/>
</dbReference>
<sequence length="109" mass="11819">VTRRAYELNAPLRAVAGTVSAAESFLSTPTDNIVVETVKAADDGNGLIVRLYEAHNQRGPAVLRFGRAVASATETDLLERELGPAEVQGNEVRFSVRPFEIKTLRVQLA</sequence>
<dbReference type="EMBL" id="LJCR01001797">
    <property type="protein sequence ID" value="KPV49709.1"/>
    <property type="molecule type" value="Genomic_DNA"/>
</dbReference>
<dbReference type="InterPro" id="IPR041147">
    <property type="entry name" value="GH38_C"/>
</dbReference>
<evidence type="ECO:0000313" key="3">
    <source>
        <dbReference type="Proteomes" id="UP000050509"/>
    </source>
</evidence>
<feature type="non-terminal residue" evidence="2">
    <location>
        <position position="1"/>
    </location>
</feature>
<dbReference type="PANTHER" id="PTHR46017:SF1">
    <property type="entry name" value="ALPHA-MANNOSIDASE 2C1"/>
    <property type="match status" value="1"/>
</dbReference>
<dbReference type="Gene3D" id="2.60.40.2220">
    <property type="match status" value="1"/>
</dbReference>
<keyword evidence="3" id="KW-1185">Reference proteome</keyword>
<dbReference type="InterPro" id="IPR011013">
    <property type="entry name" value="Gal_mutarotase_sf_dom"/>
</dbReference>
<dbReference type="GO" id="GO:0004559">
    <property type="term" value="F:alpha-mannosidase activity"/>
    <property type="evidence" value="ECO:0007669"/>
    <property type="project" value="TreeGrafter"/>
</dbReference>
<dbReference type="GO" id="GO:0009313">
    <property type="term" value="P:oligosaccharide catabolic process"/>
    <property type="evidence" value="ECO:0007669"/>
    <property type="project" value="TreeGrafter"/>
</dbReference>
<dbReference type="Pfam" id="PF17677">
    <property type="entry name" value="Glyco_hydro38C2"/>
    <property type="match status" value="1"/>
</dbReference>
<reference evidence="2 3" key="1">
    <citation type="submission" date="2015-09" db="EMBL/GenBank/DDBJ databases">
        <title>Draft genome sequence of Kouleothrix aurantiaca JCM 19913.</title>
        <authorList>
            <person name="Hemp J."/>
        </authorList>
    </citation>
    <scope>NUCLEOTIDE SEQUENCE [LARGE SCALE GENOMIC DNA]</scope>
    <source>
        <strain evidence="2 3">COM-B</strain>
    </source>
</reference>
<accession>A0A0N8PRE6</accession>
<dbReference type="AlphaFoldDB" id="A0A0N8PRE6"/>
<organism evidence="2 3">
    <name type="scientific">Kouleothrix aurantiaca</name>
    <dbReference type="NCBI Taxonomy" id="186479"/>
    <lineage>
        <taxon>Bacteria</taxon>
        <taxon>Bacillati</taxon>
        <taxon>Chloroflexota</taxon>
        <taxon>Chloroflexia</taxon>
        <taxon>Chloroflexales</taxon>
        <taxon>Roseiflexineae</taxon>
        <taxon>Roseiflexaceae</taxon>
        <taxon>Kouleothrix</taxon>
    </lineage>
</organism>